<feature type="transmembrane region" description="Helical" evidence="2">
    <location>
        <begin position="70"/>
        <end position="88"/>
    </location>
</feature>
<evidence type="ECO:0000256" key="2">
    <source>
        <dbReference type="SAM" id="Phobius"/>
    </source>
</evidence>
<dbReference type="RefSeq" id="WP_150721365.1">
    <property type="nucleotide sequence ID" value="NZ_CABPRV010000004.1"/>
</dbReference>
<dbReference type="InterPro" id="IPR036249">
    <property type="entry name" value="Thioredoxin-like_sf"/>
</dbReference>
<organism evidence="4 5">
    <name type="scientific">Pandoraea capi</name>
    <dbReference type="NCBI Taxonomy" id="2508286"/>
    <lineage>
        <taxon>Bacteria</taxon>
        <taxon>Pseudomonadati</taxon>
        <taxon>Pseudomonadota</taxon>
        <taxon>Betaproteobacteria</taxon>
        <taxon>Burkholderiales</taxon>
        <taxon>Burkholderiaceae</taxon>
        <taxon>Pandoraea</taxon>
    </lineage>
</organism>
<dbReference type="EMBL" id="CABPRV010000004">
    <property type="protein sequence ID" value="VVE05328.1"/>
    <property type="molecule type" value="Genomic_DNA"/>
</dbReference>
<feature type="domain" description="Thioredoxin" evidence="3">
    <location>
        <begin position="302"/>
        <end position="453"/>
    </location>
</feature>
<reference evidence="4 5" key="1">
    <citation type="submission" date="2019-08" db="EMBL/GenBank/DDBJ databases">
        <authorList>
            <person name="Peeters C."/>
        </authorList>
    </citation>
    <scope>NUCLEOTIDE SEQUENCE [LARGE SCALE GENOMIC DNA]</scope>
    <source>
        <strain evidence="4 5">LMG 20602</strain>
    </source>
</reference>
<feature type="transmembrane region" description="Helical" evidence="2">
    <location>
        <begin position="40"/>
        <end position="64"/>
    </location>
</feature>
<evidence type="ECO:0000259" key="3">
    <source>
        <dbReference type="PROSITE" id="PS51352"/>
    </source>
</evidence>
<protein>
    <submittedName>
        <fullName evidence="4">Cytochrome C biogenesis protein</fullName>
    </submittedName>
</protein>
<dbReference type="InterPro" id="IPR013740">
    <property type="entry name" value="Redoxin"/>
</dbReference>
<dbReference type="InterPro" id="IPR041017">
    <property type="entry name" value="Thioredoxin_10"/>
</dbReference>
<evidence type="ECO:0000256" key="1">
    <source>
        <dbReference type="SAM" id="MobiDB-lite"/>
    </source>
</evidence>
<feature type="transmembrane region" description="Helical" evidence="2">
    <location>
        <begin position="168"/>
        <end position="190"/>
    </location>
</feature>
<feature type="compositionally biased region" description="Low complexity" evidence="1">
    <location>
        <begin position="251"/>
        <end position="288"/>
    </location>
</feature>
<comment type="caution">
    <text evidence="4">The sequence shown here is derived from an EMBL/GenBank/DDBJ whole genome shotgun (WGS) entry which is preliminary data.</text>
</comment>
<proteinExistence type="predicted"/>
<accession>A0ABY6VZ51</accession>
<dbReference type="Pfam" id="PF17991">
    <property type="entry name" value="Thioredoxin_10"/>
    <property type="match status" value="1"/>
</dbReference>
<dbReference type="PANTHER" id="PTHR42852:SF13">
    <property type="entry name" value="PROTEIN DIPZ"/>
    <property type="match status" value="1"/>
</dbReference>
<dbReference type="Gene3D" id="3.40.30.10">
    <property type="entry name" value="Glutaredoxin"/>
    <property type="match status" value="1"/>
</dbReference>
<keyword evidence="2" id="KW-1133">Transmembrane helix</keyword>
<dbReference type="SUPFAM" id="SSF52833">
    <property type="entry name" value="Thioredoxin-like"/>
    <property type="match status" value="1"/>
</dbReference>
<dbReference type="Gene3D" id="2.60.120.260">
    <property type="entry name" value="Galactose-binding domain-like"/>
    <property type="match status" value="1"/>
</dbReference>
<dbReference type="PANTHER" id="PTHR42852">
    <property type="entry name" value="THIOL:DISULFIDE INTERCHANGE PROTEIN DSBE"/>
    <property type="match status" value="1"/>
</dbReference>
<dbReference type="PROSITE" id="PS51352">
    <property type="entry name" value="THIOREDOXIN_2"/>
    <property type="match status" value="1"/>
</dbReference>
<gene>
    <name evidence="4" type="ORF">PCA20602_02357</name>
</gene>
<feature type="region of interest" description="Disordered" evidence="1">
    <location>
        <begin position="249"/>
        <end position="288"/>
    </location>
</feature>
<keyword evidence="2" id="KW-0812">Transmembrane</keyword>
<feature type="transmembrane region" description="Helical" evidence="2">
    <location>
        <begin position="6"/>
        <end position="28"/>
    </location>
</feature>
<feature type="transmembrane region" description="Helical" evidence="2">
    <location>
        <begin position="130"/>
        <end position="156"/>
    </location>
</feature>
<dbReference type="InterPro" id="IPR013766">
    <property type="entry name" value="Thioredoxin_domain"/>
</dbReference>
<dbReference type="Proteomes" id="UP000366065">
    <property type="component" value="Unassembled WGS sequence"/>
</dbReference>
<evidence type="ECO:0000313" key="5">
    <source>
        <dbReference type="Proteomes" id="UP000366065"/>
    </source>
</evidence>
<keyword evidence="2" id="KW-0472">Membrane</keyword>
<evidence type="ECO:0000313" key="4">
    <source>
        <dbReference type="EMBL" id="VVE05328.1"/>
    </source>
</evidence>
<keyword evidence="5" id="KW-1185">Reference proteome</keyword>
<dbReference type="InterPro" id="IPR050553">
    <property type="entry name" value="Thioredoxin_ResA/DsbE_sf"/>
</dbReference>
<name>A0ABY6VZ51_9BURK</name>
<dbReference type="Pfam" id="PF08534">
    <property type="entry name" value="Redoxin"/>
    <property type="match status" value="1"/>
</dbReference>
<sequence length="629" mass="65773">MTLLILAYLGGILTIVSPCILPVLPFVFSRAGQSFSRSVLPMLAGMVLMFAVVATLAAVGGNWVVQANQYGRWLALALVAIFGATLLFPKLAERLTHPLVSLGNRLTQSAQGDGTTPDGEPKGAGPGASFLLGIATGLLWAPCAGPILGLVLTGAALQGASVGTTLLLIAYAAGAATSLALALLVGGRVFASMKRSLGAGEWIRRVLGGLMLAGVGAIALGLDTGVLAQLSTASTGGIEQRLVDQLGGRGNAANGGNNGNSANNAAADTPTADAGNGTNSTNNAAGGPAMMAASNAMVRTAASEPAPLPVEGQLPSLDGAVQWLNSPPLTAQALRGKVVLIDFWTYSCINCLRTLPYVKAWAQKYRDQGLVVIGVHAPEFAFERDIGNVKKAVHDLGVDYPVAIDNNYAIWRGFNNQYWPAHYFVDAQGRVRYHHFGEGNYAESERVIQQLLREAGAKQVADSITDVKANGVQQAADTGDVKSPETYVGYERAENFASPGGAVKDAVNEYRAPSMPSLNHWGLAGQWKVGPEQATATQVGARIVYRFHARDLHLVLGPDASGKPVRFRVSVDGEAPGEAHGTDVAADGTGTVTSQRLYQLVRQKGDVRDHTFSIEFLDAGASAYAFTFG</sequence>
<dbReference type="CDD" id="cd03012">
    <property type="entry name" value="TlpA_like_DipZ_like"/>
    <property type="match status" value="1"/>
</dbReference>